<keyword evidence="1" id="KW-0472">Membrane</keyword>
<feature type="transmembrane region" description="Helical" evidence="1">
    <location>
        <begin position="426"/>
        <end position="447"/>
    </location>
</feature>
<reference evidence="3" key="1">
    <citation type="submission" date="2016-11" db="UniProtKB">
        <authorList>
            <consortium name="WormBaseParasite"/>
        </authorList>
    </citation>
    <scope>IDENTIFICATION</scope>
</reference>
<proteinExistence type="predicted"/>
<keyword evidence="1" id="KW-1133">Transmembrane helix</keyword>
<evidence type="ECO:0000313" key="3">
    <source>
        <dbReference type="WBParaSite" id="Hba_15587"/>
    </source>
</evidence>
<evidence type="ECO:0000313" key="2">
    <source>
        <dbReference type="Proteomes" id="UP000095283"/>
    </source>
</evidence>
<keyword evidence="1" id="KW-0812">Transmembrane</keyword>
<name>A0A1I7XD72_HETBA</name>
<feature type="transmembrane region" description="Helical" evidence="1">
    <location>
        <begin position="500"/>
        <end position="519"/>
    </location>
</feature>
<feature type="transmembrane region" description="Helical" evidence="1">
    <location>
        <begin position="456"/>
        <end position="480"/>
    </location>
</feature>
<sequence>MTGTIVFRTTRITLLEADYSKQQSSFSQTTAELCRVTKRSVLPKIGSTVIPSDRMEDLEDNSDVVTDIYRATPIHASIKNTPKLDLNYSEIPNNELLHSTPSTARETIGEPSIFTEDSEKNRHWGTRPHHITLVDMKLANLPSKLPGLNKAHSTSSPWRSLLDFLAPEGEFIEYEELARLIHNSRPQHKETLIMPDVLSSKEFNDLVSTLPSQPSSTQEMREKGRAQCQVMTEIEVLLMRKPDIDLDRLKMATVQKTIAPSEMTMLLELYGLDEHFKPFQQRLINSFLTHDDKFHFSAFIACLNNMHPLPIHQMTTDIPQEPPWNKTPLALFTFLPSYMPNDQNPLLTCVVNASPPMTRKNDNGDPLENLARVWPCAACGCLLGLIHLFLGSAFLVDKSSQQIHFLYSNLIFFKMFDILTNNVSKTAFAITASLADFICAILCFIAVRRLDRCAQLLLFAFASFSLLMSLAIFLESAVLLNKICVVNSCENKATVVHSTLIVISLIEFLTCVITILVCYRSLRQAFGVTSAASPYSTLIVGDYSTLERRPKIADPRFVPRSLLFELSQ</sequence>
<organism evidence="2 3">
    <name type="scientific">Heterorhabditis bacteriophora</name>
    <name type="common">Entomopathogenic nematode worm</name>
    <dbReference type="NCBI Taxonomy" id="37862"/>
    <lineage>
        <taxon>Eukaryota</taxon>
        <taxon>Metazoa</taxon>
        <taxon>Ecdysozoa</taxon>
        <taxon>Nematoda</taxon>
        <taxon>Chromadorea</taxon>
        <taxon>Rhabditida</taxon>
        <taxon>Rhabditina</taxon>
        <taxon>Rhabditomorpha</taxon>
        <taxon>Strongyloidea</taxon>
        <taxon>Heterorhabditidae</taxon>
        <taxon>Heterorhabditis</taxon>
    </lineage>
</organism>
<evidence type="ECO:0000256" key="1">
    <source>
        <dbReference type="SAM" id="Phobius"/>
    </source>
</evidence>
<feature type="transmembrane region" description="Helical" evidence="1">
    <location>
        <begin position="372"/>
        <end position="396"/>
    </location>
</feature>
<keyword evidence="2" id="KW-1185">Reference proteome</keyword>
<protein>
    <submittedName>
        <fullName evidence="3">Guanylate cyclase domain-containing protein</fullName>
    </submittedName>
</protein>
<feature type="transmembrane region" description="Helical" evidence="1">
    <location>
        <begin position="403"/>
        <end position="420"/>
    </location>
</feature>
<dbReference type="WBParaSite" id="Hba_15587">
    <property type="protein sequence ID" value="Hba_15587"/>
    <property type="gene ID" value="Hba_15587"/>
</dbReference>
<dbReference type="Proteomes" id="UP000095283">
    <property type="component" value="Unplaced"/>
</dbReference>
<dbReference type="AlphaFoldDB" id="A0A1I7XD72"/>
<accession>A0A1I7XD72</accession>